<reference evidence="2 3" key="1">
    <citation type="journal article" date="2021" name="Nat. Plants">
        <title>The Taxus genome provides insights into paclitaxel biosynthesis.</title>
        <authorList>
            <person name="Xiong X."/>
            <person name="Gou J."/>
            <person name="Liao Q."/>
            <person name="Li Y."/>
            <person name="Zhou Q."/>
            <person name="Bi G."/>
            <person name="Li C."/>
            <person name="Du R."/>
            <person name="Wang X."/>
            <person name="Sun T."/>
            <person name="Guo L."/>
            <person name="Liang H."/>
            <person name="Lu P."/>
            <person name="Wu Y."/>
            <person name="Zhang Z."/>
            <person name="Ro D.K."/>
            <person name="Shang Y."/>
            <person name="Huang S."/>
            <person name="Yan J."/>
        </authorList>
    </citation>
    <scope>NUCLEOTIDE SEQUENCE [LARGE SCALE GENOMIC DNA]</scope>
    <source>
        <strain evidence="2">Ta-2019</strain>
    </source>
</reference>
<sequence length="121" mass="13846">VSENIFLFFVVMDKSLYRPNSVKGGFKRFTTMLSQNDVTDDDIYYIDDDYPYSVSSTQMSNEEVIIPTYVPSTEKIIDEVNIPTNGIHLEHINDSPLHHEKMSTKEPHSQGNQPLVPPTQK</sequence>
<feature type="compositionally biased region" description="Basic and acidic residues" evidence="1">
    <location>
        <begin position="89"/>
        <end position="108"/>
    </location>
</feature>
<evidence type="ECO:0000256" key="1">
    <source>
        <dbReference type="SAM" id="MobiDB-lite"/>
    </source>
</evidence>
<dbReference type="AlphaFoldDB" id="A0AA38LPN0"/>
<accession>A0AA38LPN0</accession>
<keyword evidence="3" id="KW-1185">Reference proteome</keyword>
<gene>
    <name evidence="2" type="ORF">KI387_002128</name>
</gene>
<evidence type="ECO:0000313" key="3">
    <source>
        <dbReference type="Proteomes" id="UP000824469"/>
    </source>
</evidence>
<evidence type="ECO:0000313" key="2">
    <source>
        <dbReference type="EMBL" id="KAH9330020.1"/>
    </source>
</evidence>
<protein>
    <submittedName>
        <fullName evidence="2">Uncharacterized protein</fullName>
    </submittedName>
</protein>
<feature type="non-terminal residue" evidence="2">
    <location>
        <position position="1"/>
    </location>
</feature>
<dbReference type="Proteomes" id="UP000824469">
    <property type="component" value="Unassembled WGS sequence"/>
</dbReference>
<comment type="caution">
    <text evidence="2">The sequence shown here is derived from an EMBL/GenBank/DDBJ whole genome shotgun (WGS) entry which is preliminary data.</text>
</comment>
<feature type="non-terminal residue" evidence="2">
    <location>
        <position position="121"/>
    </location>
</feature>
<proteinExistence type="predicted"/>
<feature type="region of interest" description="Disordered" evidence="1">
    <location>
        <begin position="89"/>
        <end position="121"/>
    </location>
</feature>
<organism evidence="2 3">
    <name type="scientific">Taxus chinensis</name>
    <name type="common">Chinese yew</name>
    <name type="synonym">Taxus wallichiana var. chinensis</name>
    <dbReference type="NCBI Taxonomy" id="29808"/>
    <lineage>
        <taxon>Eukaryota</taxon>
        <taxon>Viridiplantae</taxon>
        <taxon>Streptophyta</taxon>
        <taxon>Embryophyta</taxon>
        <taxon>Tracheophyta</taxon>
        <taxon>Spermatophyta</taxon>
        <taxon>Pinopsida</taxon>
        <taxon>Pinidae</taxon>
        <taxon>Conifers II</taxon>
        <taxon>Cupressales</taxon>
        <taxon>Taxaceae</taxon>
        <taxon>Taxus</taxon>
    </lineage>
</organism>
<dbReference type="EMBL" id="JAHRHJ020000001">
    <property type="protein sequence ID" value="KAH9330020.1"/>
    <property type="molecule type" value="Genomic_DNA"/>
</dbReference>
<name>A0AA38LPN0_TAXCH</name>